<protein>
    <submittedName>
        <fullName evidence="1">Uncharacterized protein</fullName>
    </submittedName>
</protein>
<proteinExistence type="predicted"/>
<dbReference type="EMBL" id="JAVLSJ010000021">
    <property type="protein sequence ID" value="MDR9851729.1"/>
    <property type="molecule type" value="Genomic_DNA"/>
</dbReference>
<evidence type="ECO:0000313" key="2">
    <source>
        <dbReference type="Proteomes" id="UP001246576"/>
    </source>
</evidence>
<evidence type="ECO:0000313" key="1">
    <source>
        <dbReference type="EMBL" id="MDR9851729.1"/>
    </source>
</evidence>
<comment type="caution">
    <text evidence="1">The sequence shown here is derived from an EMBL/GenBank/DDBJ whole genome shotgun (WGS) entry which is preliminary data.</text>
</comment>
<gene>
    <name evidence="1" type="ORF">RI048_26120</name>
</gene>
<organism evidence="1 2">
    <name type="scientific">Herbaspirillum huttiense subsp. lycopersici</name>
    <dbReference type="NCBI Taxonomy" id="3074428"/>
    <lineage>
        <taxon>Bacteria</taxon>
        <taxon>Pseudomonadati</taxon>
        <taxon>Pseudomonadota</taxon>
        <taxon>Betaproteobacteria</taxon>
        <taxon>Burkholderiales</taxon>
        <taxon>Oxalobacteraceae</taxon>
        <taxon>Herbaspirillum</taxon>
    </lineage>
</organism>
<name>A0ABU2EU80_9BURK</name>
<dbReference type="Proteomes" id="UP001246576">
    <property type="component" value="Unassembled WGS sequence"/>
</dbReference>
<keyword evidence="2" id="KW-1185">Reference proteome</keyword>
<dbReference type="RefSeq" id="WP_310841592.1">
    <property type="nucleotide sequence ID" value="NZ_JAVLSJ010000021.1"/>
</dbReference>
<accession>A0ABU2EU80</accession>
<sequence>MVEKIRIKGDVGQIFNGNVINEAPQLSNVLNFNVSGDNETIETLTQLQRRTIADLIDELCAITGEEPLTVYRVILMDFGAAKMKLMPRDEYPAIKKKSISGSLKRNEKRSLSILFQ</sequence>
<reference evidence="1" key="1">
    <citation type="submission" date="2023-09" db="EMBL/GenBank/DDBJ databases">
        <title>Description of first Herbaspirillum huttiense subsp. nephrolepsisexaltata and Herbaspirillum huttiense subsp. lycopersicon.</title>
        <authorList>
            <person name="Poudel M."/>
            <person name="Sharma A."/>
            <person name="Goss E."/>
            <person name="Tapia J.H."/>
            <person name="Harmon C.M."/>
            <person name="Jones J.B."/>
        </authorList>
    </citation>
    <scope>NUCLEOTIDE SEQUENCE</scope>
    <source>
        <strain evidence="1">SE1</strain>
    </source>
</reference>